<evidence type="ECO:0000313" key="1">
    <source>
        <dbReference type="EMBL" id="QJA65190.1"/>
    </source>
</evidence>
<dbReference type="EMBL" id="MT141533">
    <property type="protein sequence ID" value="QJA65190.1"/>
    <property type="molecule type" value="Genomic_DNA"/>
</dbReference>
<proteinExistence type="predicted"/>
<organism evidence="1">
    <name type="scientific">viral metagenome</name>
    <dbReference type="NCBI Taxonomy" id="1070528"/>
    <lineage>
        <taxon>unclassified sequences</taxon>
        <taxon>metagenomes</taxon>
        <taxon>organismal metagenomes</taxon>
    </lineage>
</organism>
<name>A0A6M3J5R1_9ZZZZ</name>
<dbReference type="AlphaFoldDB" id="A0A6M3J5R1"/>
<dbReference type="EMBL" id="MT142525">
    <property type="protein sequence ID" value="QJA84163.1"/>
    <property type="molecule type" value="Genomic_DNA"/>
</dbReference>
<sequence>MNIEQERGMLLELINRGRIILNGAPLTAMELSQLQQAVLSLYDKAKEAQENTDIPYHKESAKIERKEK</sequence>
<protein>
    <submittedName>
        <fullName evidence="1">Uncharacterized protein</fullName>
    </submittedName>
</protein>
<accession>A0A6M3J5R1</accession>
<evidence type="ECO:0000313" key="2">
    <source>
        <dbReference type="EMBL" id="QJA84163.1"/>
    </source>
</evidence>
<gene>
    <name evidence="2" type="ORF">MM415A00216_0007</name>
    <name evidence="1" type="ORF">MM415B00427_0044</name>
</gene>
<reference evidence="1" key="1">
    <citation type="submission" date="2020-03" db="EMBL/GenBank/DDBJ databases">
        <title>The deep terrestrial virosphere.</title>
        <authorList>
            <person name="Holmfeldt K."/>
            <person name="Nilsson E."/>
            <person name="Simone D."/>
            <person name="Lopez-Fernandez M."/>
            <person name="Wu X."/>
            <person name="de Brujin I."/>
            <person name="Lundin D."/>
            <person name="Andersson A."/>
            <person name="Bertilsson S."/>
            <person name="Dopson M."/>
        </authorList>
    </citation>
    <scope>NUCLEOTIDE SEQUENCE</scope>
    <source>
        <strain evidence="2">MM415A00216</strain>
        <strain evidence="1">MM415B00427</strain>
    </source>
</reference>